<evidence type="ECO:0000256" key="3">
    <source>
        <dbReference type="ARBA" id="ARBA00023163"/>
    </source>
</evidence>
<sequence>MARTKLFDEDEVLDKAICLFLHKGYNGTSMQDLVDGLGISRSSLYDTYVDKHTLYVKALERYQSAGGSKICNIVSDDTPAKEKISHLLKLFTGNLLNDAPQKGCLLVSAELEMAPHDPLINEMICKNEQLLEDAFLRAIQKGQESGEISTKQDAKALTRFFLTTGKGLRVSTQETDPAFFENIIQTALLVLN</sequence>
<evidence type="ECO:0000256" key="4">
    <source>
        <dbReference type="PROSITE-ProRule" id="PRU00335"/>
    </source>
</evidence>
<dbReference type="Gene3D" id="1.10.357.10">
    <property type="entry name" value="Tetracycline Repressor, domain 2"/>
    <property type="match status" value="1"/>
</dbReference>
<feature type="domain" description="HTH tetR-type" evidence="5">
    <location>
        <begin position="6"/>
        <end position="66"/>
    </location>
</feature>
<dbReference type="Proteomes" id="UP000505355">
    <property type="component" value="Chromosome"/>
</dbReference>
<keyword evidence="3" id="KW-0804">Transcription</keyword>
<dbReference type="PANTHER" id="PTHR47506">
    <property type="entry name" value="TRANSCRIPTIONAL REGULATORY PROTEIN"/>
    <property type="match status" value="1"/>
</dbReference>
<dbReference type="InterPro" id="IPR001647">
    <property type="entry name" value="HTH_TetR"/>
</dbReference>
<evidence type="ECO:0000313" key="6">
    <source>
        <dbReference type="EMBL" id="QKJ30069.1"/>
    </source>
</evidence>
<evidence type="ECO:0000313" key="7">
    <source>
        <dbReference type="Proteomes" id="UP000505355"/>
    </source>
</evidence>
<dbReference type="SUPFAM" id="SSF48498">
    <property type="entry name" value="Tetracyclin repressor-like, C-terminal domain"/>
    <property type="match status" value="1"/>
</dbReference>
<dbReference type="InterPro" id="IPR036271">
    <property type="entry name" value="Tet_transcr_reg_TetR-rel_C_sf"/>
</dbReference>
<dbReference type="KEGG" id="mmab:HQ865_09965"/>
<dbReference type="RefSeq" id="WP_173414759.1">
    <property type="nucleotide sequence ID" value="NZ_CP054139.1"/>
</dbReference>
<gene>
    <name evidence="6" type="ORF">HQ865_09965</name>
</gene>
<dbReference type="Pfam" id="PF16925">
    <property type="entry name" value="TetR_C_13"/>
    <property type="match status" value="1"/>
</dbReference>
<dbReference type="Gene3D" id="1.10.10.60">
    <property type="entry name" value="Homeodomain-like"/>
    <property type="match status" value="1"/>
</dbReference>
<organism evidence="6 7">
    <name type="scientific">Mucilaginibacter mali</name>
    <dbReference type="NCBI Taxonomy" id="2740462"/>
    <lineage>
        <taxon>Bacteria</taxon>
        <taxon>Pseudomonadati</taxon>
        <taxon>Bacteroidota</taxon>
        <taxon>Sphingobacteriia</taxon>
        <taxon>Sphingobacteriales</taxon>
        <taxon>Sphingobacteriaceae</taxon>
        <taxon>Mucilaginibacter</taxon>
    </lineage>
</organism>
<feature type="DNA-binding region" description="H-T-H motif" evidence="4">
    <location>
        <begin position="29"/>
        <end position="48"/>
    </location>
</feature>
<accession>A0A7D4QSJ6</accession>
<dbReference type="AlphaFoldDB" id="A0A7D4QSJ6"/>
<dbReference type="EMBL" id="CP054139">
    <property type="protein sequence ID" value="QKJ30069.1"/>
    <property type="molecule type" value="Genomic_DNA"/>
</dbReference>
<dbReference type="PANTHER" id="PTHR47506:SF1">
    <property type="entry name" value="HTH-TYPE TRANSCRIPTIONAL REGULATOR YJDC"/>
    <property type="match status" value="1"/>
</dbReference>
<evidence type="ECO:0000256" key="2">
    <source>
        <dbReference type="ARBA" id="ARBA00023125"/>
    </source>
</evidence>
<evidence type="ECO:0000259" key="5">
    <source>
        <dbReference type="PROSITE" id="PS50977"/>
    </source>
</evidence>
<keyword evidence="7" id="KW-1185">Reference proteome</keyword>
<dbReference type="PROSITE" id="PS50977">
    <property type="entry name" value="HTH_TETR_2"/>
    <property type="match status" value="1"/>
</dbReference>
<reference evidence="6 7" key="1">
    <citation type="submission" date="2020-05" db="EMBL/GenBank/DDBJ databases">
        <title>Mucilaginibacter mali sp. nov.</title>
        <authorList>
            <person name="Kim H.S."/>
            <person name="Lee K.C."/>
            <person name="Suh M.K."/>
            <person name="Kim J.-S."/>
            <person name="Han K.-I."/>
            <person name="Eom M.K."/>
            <person name="Shin Y.K."/>
            <person name="Lee J.-S."/>
        </authorList>
    </citation>
    <scope>NUCLEOTIDE SEQUENCE [LARGE SCALE GENOMIC DNA]</scope>
    <source>
        <strain evidence="6 7">G2-14</strain>
    </source>
</reference>
<keyword evidence="2 4" id="KW-0238">DNA-binding</keyword>
<dbReference type="GO" id="GO:0003677">
    <property type="term" value="F:DNA binding"/>
    <property type="evidence" value="ECO:0007669"/>
    <property type="project" value="UniProtKB-UniRule"/>
</dbReference>
<proteinExistence type="predicted"/>
<protein>
    <submittedName>
        <fullName evidence="6">TetR/AcrR family transcriptional regulator</fullName>
    </submittedName>
</protein>
<name>A0A7D4QSJ6_9SPHI</name>
<dbReference type="SUPFAM" id="SSF46689">
    <property type="entry name" value="Homeodomain-like"/>
    <property type="match status" value="1"/>
</dbReference>
<evidence type="ECO:0000256" key="1">
    <source>
        <dbReference type="ARBA" id="ARBA00023015"/>
    </source>
</evidence>
<dbReference type="InterPro" id="IPR009057">
    <property type="entry name" value="Homeodomain-like_sf"/>
</dbReference>
<dbReference type="Pfam" id="PF00440">
    <property type="entry name" value="TetR_N"/>
    <property type="match status" value="1"/>
</dbReference>
<keyword evidence="1" id="KW-0805">Transcription regulation</keyword>
<dbReference type="InterPro" id="IPR011075">
    <property type="entry name" value="TetR_C"/>
</dbReference>